<feature type="signal peptide" evidence="2">
    <location>
        <begin position="1"/>
        <end position="21"/>
    </location>
</feature>
<gene>
    <name evidence="5" type="ORF">IAC51_00595</name>
</gene>
<feature type="domain" description="Lcl C-terminal" evidence="3">
    <location>
        <begin position="553"/>
        <end position="668"/>
    </location>
</feature>
<keyword evidence="2" id="KW-0732">Signal</keyword>
<sequence>MKRHNIVLAVWCAVLSLAVFSGCTEKELYGVMPEEGGIILVPEEARKVSVKSITEPSTVINDVWVIQLDGSGNVLGGESAPAYFYGPAGTPTGIRAFTEDNVQKYAIYVEIDPQATEVVFVANTGNSSLYTGVTTKADVEGKTKAISGEASLEGNAVMSGTWRGSAGGEGEISLKDVHMRRAFARINFRLKMAESLPEGEAFALTSVQLMNVPNVLHPYRDAAKLLPTDGTDVPFYPAATGTYLNYPETTFDQNEVWADDENLQWMPTEGVKGELLTTAVKEFDPWYVPENGRGTGSAANQRLKDADHAPEGQGKYATYVRVQGYYRTTELVNMVTYTIYLGEDNSSSYNIVRNTDYTVTVTIEGQDRFDTRISKEEEDYEQVNYIDYTDNSSPWFIVAALQGGQQNPEAVSAPEGWSIPKKEEMMLIWVYDAAPSQNFYWIDETQDNSRWYGDMGMGEIKLSAQGNQSATFYLLAIKSDLPVGFKYPYVKGGKGGSNIIVSRDANGGVTEDRLRPDNTAEPPGTYDEKNEFNAVPAMLEVALRATEPATMVRRTWTGAKDYCSTLTEGGHDDWRLPTQRELMMIYAINGDLQKEYSIPTQSWGDGVGAAGGHDELDHHIYYWTGTADATMPGNAWSVCFCHDTQNGSYPGKVEGYGQTYENFVRCVRDYTE</sequence>
<dbReference type="PROSITE" id="PS51257">
    <property type="entry name" value="PROKAR_LIPOPROTEIN"/>
    <property type="match status" value="1"/>
</dbReference>
<evidence type="ECO:0000256" key="1">
    <source>
        <dbReference type="SAM" id="MobiDB-lite"/>
    </source>
</evidence>
<feature type="region of interest" description="Disordered" evidence="1">
    <location>
        <begin position="508"/>
        <end position="529"/>
    </location>
</feature>
<evidence type="ECO:0000256" key="2">
    <source>
        <dbReference type="SAM" id="SignalP"/>
    </source>
</evidence>
<evidence type="ECO:0000259" key="4">
    <source>
        <dbReference type="Pfam" id="PF16249"/>
    </source>
</evidence>
<protein>
    <submittedName>
        <fullName evidence="5">DUF4906 domain-containing protein</fullName>
    </submittedName>
</protein>
<dbReference type="Pfam" id="PF16249">
    <property type="entry name" value="DUF4906"/>
    <property type="match status" value="1"/>
</dbReference>
<dbReference type="InterPro" id="IPR032594">
    <property type="entry name" value="DUF4906"/>
</dbReference>
<organism evidence="5 6">
    <name type="scientific">Candidatus Aphodosoma intestinipullorum</name>
    <dbReference type="NCBI Taxonomy" id="2840674"/>
    <lineage>
        <taxon>Bacteria</taxon>
        <taxon>Pseudomonadati</taxon>
        <taxon>Bacteroidota</taxon>
        <taxon>Bacteroidia</taxon>
        <taxon>Bacteroidales</taxon>
        <taxon>Candidatus Aphodosoma</taxon>
    </lineage>
</organism>
<dbReference type="EMBL" id="JADIMV010000013">
    <property type="protein sequence ID" value="MBO8439131.1"/>
    <property type="molecule type" value="Genomic_DNA"/>
</dbReference>
<evidence type="ECO:0000259" key="3">
    <source>
        <dbReference type="Pfam" id="PF07603"/>
    </source>
</evidence>
<evidence type="ECO:0000313" key="6">
    <source>
        <dbReference type="Proteomes" id="UP000712007"/>
    </source>
</evidence>
<dbReference type="Pfam" id="PF07603">
    <property type="entry name" value="Lcl_C"/>
    <property type="match status" value="1"/>
</dbReference>
<dbReference type="InterPro" id="IPR011460">
    <property type="entry name" value="Lcl_C"/>
</dbReference>
<evidence type="ECO:0000313" key="5">
    <source>
        <dbReference type="EMBL" id="MBO8439131.1"/>
    </source>
</evidence>
<accession>A0A940DIN5</accession>
<reference evidence="5" key="2">
    <citation type="journal article" date="2021" name="PeerJ">
        <title>Extensive microbial diversity within the chicken gut microbiome revealed by metagenomics and culture.</title>
        <authorList>
            <person name="Gilroy R."/>
            <person name="Ravi A."/>
            <person name="Getino M."/>
            <person name="Pursley I."/>
            <person name="Horton D.L."/>
            <person name="Alikhan N.F."/>
            <person name="Baker D."/>
            <person name="Gharbi K."/>
            <person name="Hall N."/>
            <person name="Watson M."/>
            <person name="Adriaenssens E.M."/>
            <person name="Foster-Nyarko E."/>
            <person name="Jarju S."/>
            <person name="Secka A."/>
            <person name="Antonio M."/>
            <person name="Oren A."/>
            <person name="Chaudhuri R.R."/>
            <person name="La Ragione R."/>
            <person name="Hildebrand F."/>
            <person name="Pallen M.J."/>
        </authorList>
    </citation>
    <scope>NUCLEOTIDE SEQUENCE</scope>
    <source>
        <strain evidence="5">3924</strain>
    </source>
</reference>
<comment type="caution">
    <text evidence="5">The sequence shown here is derived from an EMBL/GenBank/DDBJ whole genome shotgun (WGS) entry which is preliminary data.</text>
</comment>
<dbReference type="AlphaFoldDB" id="A0A940DIN5"/>
<name>A0A940DIN5_9BACT</name>
<feature type="chain" id="PRO_5036738550" evidence="2">
    <location>
        <begin position="22"/>
        <end position="672"/>
    </location>
</feature>
<reference evidence="5" key="1">
    <citation type="submission" date="2020-10" db="EMBL/GenBank/DDBJ databases">
        <authorList>
            <person name="Gilroy R."/>
        </authorList>
    </citation>
    <scope>NUCLEOTIDE SEQUENCE</scope>
    <source>
        <strain evidence="5">3924</strain>
    </source>
</reference>
<dbReference type="Proteomes" id="UP000712007">
    <property type="component" value="Unassembled WGS sequence"/>
</dbReference>
<feature type="domain" description="DUF4906" evidence="4">
    <location>
        <begin position="286"/>
        <end position="361"/>
    </location>
</feature>
<proteinExistence type="predicted"/>